<name>A0ACB9C1Z8_ARCLA</name>
<evidence type="ECO:0000313" key="1">
    <source>
        <dbReference type="EMBL" id="KAI3728240.1"/>
    </source>
</evidence>
<organism evidence="1 2">
    <name type="scientific">Arctium lappa</name>
    <name type="common">Greater burdock</name>
    <name type="synonym">Lappa major</name>
    <dbReference type="NCBI Taxonomy" id="4217"/>
    <lineage>
        <taxon>Eukaryota</taxon>
        <taxon>Viridiplantae</taxon>
        <taxon>Streptophyta</taxon>
        <taxon>Embryophyta</taxon>
        <taxon>Tracheophyta</taxon>
        <taxon>Spermatophyta</taxon>
        <taxon>Magnoliopsida</taxon>
        <taxon>eudicotyledons</taxon>
        <taxon>Gunneridae</taxon>
        <taxon>Pentapetalae</taxon>
        <taxon>asterids</taxon>
        <taxon>campanulids</taxon>
        <taxon>Asterales</taxon>
        <taxon>Asteraceae</taxon>
        <taxon>Carduoideae</taxon>
        <taxon>Cardueae</taxon>
        <taxon>Arctiinae</taxon>
        <taxon>Arctium</taxon>
    </lineage>
</organism>
<proteinExistence type="predicted"/>
<keyword evidence="2" id="KW-1185">Reference proteome</keyword>
<accession>A0ACB9C1Z8</accession>
<reference evidence="2" key="1">
    <citation type="journal article" date="2022" name="Mol. Ecol. Resour.">
        <title>The genomes of chicory, endive, great burdock and yacon provide insights into Asteraceae palaeo-polyploidization history and plant inulin production.</title>
        <authorList>
            <person name="Fan W."/>
            <person name="Wang S."/>
            <person name="Wang H."/>
            <person name="Wang A."/>
            <person name="Jiang F."/>
            <person name="Liu H."/>
            <person name="Zhao H."/>
            <person name="Xu D."/>
            <person name="Zhang Y."/>
        </authorList>
    </citation>
    <scope>NUCLEOTIDE SEQUENCE [LARGE SCALE GENOMIC DNA]</scope>
    <source>
        <strain evidence="2">cv. Niubang</strain>
    </source>
</reference>
<reference evidence="1 2" key="2">
    <citation type="journal article" date="2022" name="Mol. Ecol. Resour.">
        <title>The genomes of chicory, endive, great burdock and yacon provide insights into Asteraceae paleo-polyploidization history and plant inulin production.</title>
        <authorList>
            <person name="Fan W."/>
            <person name="Wang S."/>
            <person name="Wang H."/>
            <person name="Wang A."/>
            <person name="Jiang F."/>
            <person name="Liu H."/>
            <person name="Zhao H."/>
            <person name="Xu D."/>
            <person name="Zhang Y."/>
        </authorList>
    </citation>
    <scope>NUCLEOTIDE SEQUENCE [LARGE SCALE GENOMIC DNA]</scope>
    <source>
        <strain evidence="2">cv. Niubang</strain>
    </source>
</reference>
<dbReference type="EMBL" id="CM042051">
    <property type="protein sequence ID" value="KAI3728240.1"/>
    <property type="molecule type" value="Genomic_DNA"/>
</dbReference>
<protein>
    <submittedName>
        <fullName evidence="1">Uncharacterized protein</fullName>
    </submittedName>
</protein>
<comment type="caution">
    <text evidence="1">The sequence shown here is derived from an EMBL/GenBank/DDBJ whole genome shotgun (WGS) entry which is preliminary data.</text>
</comment>
<sequence>MSLILVTKTDNGYIVDGLKPRLFTSIKQKEDKRGHIMTSHIHVISISIIIFYLFIHTIFLSIFIPKIFWRHFLLPNRMIIPLSI</sequence>
<gene>
    <name evidence="1" type="ORF">L6452_16873</name>
</gene>
<dbReference type="Proteomes" id="UP001055879">
    <property type="component" value="Linkage Group LG05"/>
</dbReference>
<evidence type="ECO:0000313" key="2">
    <source>
        <dbReference type="Proteomes" id="UP001055879"/>
    </source>
</evidence>